<dbReference type="SUPFAM" id="SSF52540">
    <property type="entry name" value="P-loop containing nucleoside triphosphate hydrolases"/>
    <property type="match status" value="1"/>
</dbReference>
<dbReference type="AlphaFoldDB" id="A0A7L5BLL2"/>
<evidence type="ECO:0000259" key="1">
    <source>
        <dbReference type="Pfam" id="PF13588"/>
    </source>
</evidence>
<name>A0A7L5BLL2_9HYPH</name>
<protein>
    <submittedName>
        <fullName evidence="2">Type I restriction enzyme HsdR N-terminal domain-containing protein</fullName>
    </submittedName>
</protein>
<dbReference type="KEGG" id="roy:G3A56_17670"/>
<dbReference type="Gene3D" id="3.40.50.300">
    <property type="entry name" value="P-loop containing nucleotide triphosphate hydrolases"/>
    <property type="match status" value="1"/>
</dbReference>
<dbReference type="RefSeq" id="WP_164056760.1">
    <property type="nucleotide sequence ID" value="NZ_CP048635.1"/>
</dbReference>
<dbReference type="Pfam" id="PF13588">
    <property type="entry name" value="HSDR_N_2"/>
    <property type="match status" value="1"/>
</dbReference>
<reference evidence="2 3" key="1">
    <citation type="submission" date="2020-02" db="EMBL/GenBank/DDBJ databases">
        <title>Plant-Promoting Endophytic Bacterium Rhizobium oryzihabitans sp. nov., Isolated from the Root of Rice.</title>
        <authorList>
            <person name="zhao J."/>
            <person name="Zhang G."/>
        </authorList>
    </citation>
    <scope>NUCLEOTIDE SEQUENCE [LARGE SCALE GENOMIC DNA]</scope>
    <source>
        <strain evidence="2 3">M15</strain>
    </source>
</reference>
<dbReference type="Gene3D" id="3.90.1570.30">
    <property type="match status" value="1"/>
</dbReference>
<dbReference type="Proteomes" id="UP000464865">
    <property type="component" value="Chromosome M15-12"/>
</dbReference>
<gene>
    <name evidence="2" type="ORF">G3A56_17670</name>
</gene>
<organism evidence="2 3">
    <name type="scientific">Rhizobium oryzihabitans</name>
    <dbReference type="NCBI Taxonomy" id="2267833"/>
    <lineage>
        <taxon>Bacteria</taxon>
        <taxon>Pseudomonadati</taxon>
        <taxon>Pseudomonadota</taxon>
        <taxon>Alphaproteobacteria</taxon>
        <taxon>Hyphomicrobiales</taxon>
        <taxon>Rhizobiaceae</taxon>
        <taxon>Rhizobium/Agrobacterium group</taxon>
        <taxon>Rhizobium</taxon>
    </lineage>
</organism>
<evidence type="ECO:0000313" key="2">
    <source>
        <dbReference type="EMBL" id="QIB39777.1"/>
    </source>
</evidence>
<dbReference type="EMBL" id="CP048635">
    <property type="protein sequence ID" value="QIB39777.1"/>
    <property type="molecule type" value="Genomic_DNA"/>
</dbReference>
<proteinExistence type="predicted"/>
<feature type="domain" description="Type I restriction enzyme R protein N-terminal" evidence="1">
    <location>
        <begin position="23"/>
        <end position="124"/>
    </location>
</feature>
<keyword evidence="3" id="KW-1185">Reference proteome</keyword>
<dbReference type="InterPro" id="IPR029464">
    <property type="entry name" value="HSDR_N"/>
</dbReference>
<dbReference type="InterPro" id="IPR027417">
    <property type="entry name" value="P-loop_NTPase"/>
</dbReference>
<accession>A0A7L5BLL2</accession>
<evidence type="ECO:0000313" key="3">
    <source>
        <dbReference type="Proteomes" id="UP000464865"/>
    </source>
</evidence>
<sequence length="953" mass="106760">MAENAFWDSLSTLHFSNEAEVETRLVLPLLNALGYQNSDIRPKPPVEIRVGSKKQKGRTPEADFVVYTGKPHNRNTAAIVVEAKRPRIPLHDGVAQAESYAQHLRAPLILVTNGVVMQIWQLQPTLDNDLVFHADVCDLASRRSDLEAIAGVEAVRIICANLAHKRVATITEDFSAFEERELDRLSALGPWMQRTLHDPQADQPVSSQSLVEGYKRGVIILGPSGYGKSMLAASLCVQAIELRRRGTRQHLVIEVFIPDVAVDETGIEKFLHERISRQVPQITELVLRDRIKRDGITVVADGFERLEPRLREKWISSLRSFCRDYPHAQVFVMSRATGRELATLGLPILRLDGYSESDLQRLMKLRNVSRPSLLGRSPAMSGHLEGLCKEPLIADLVVSYIREHNRYPTHVRPLYEDWVSRLLIDFGEIEKLKYRASLTALAKATRVAPLTFEEAAAVVSGDGNATVTLERLTDANAISITESRIELTHEALADYLRALAFIHDAGSDIKSRVEELDLEETSQFPRLLLAAAETLEQSQTIWDAIARANLQTAIDCLHLTPGTGVATGQDSRGPKSEAYEFLKVVLNALDTVVEAHLEPMTTSIRFALIGTDVDEMGIIGDLSQDHAFYAFRALKPGMPRIEVKSRTDAHRRFGINLKAFGLGYDAGRIIGIKAVGSALSNAIKARRIRGGMVWTEELVMSRINHLEREYKIVMPDGYALKPIRKALSAFEDRVILPPSNRRGQTFRMCDLIAHVDFLLNSGVTNLQQWWCDPLRLDLKQPNDQRKLAKSLDALHSRRQIAYAEIVENSFPALAPLLGNFRELPVRRNIEVEVIKDATHPEISLNYWDEPMELFSEAGAVVSFPLTPSDDWRSWEFIEELHLRNLGRIAQFSGDRSHFATKTGAAILRNLVVGRWDGDGLPDETGVVRDVVNWLAKDVRQLFEEVPGSLDSTN</sequence>